<evidence type="ECO:0000313" key="8">
    <source>
        <dbReference type="Proteomes" id="UP000184096"/>
    </source>
</evidence>
<feature type="domain" description="Rieske" evidence="6">
    <location>
        <begin position="15"/>
        <end position="110"/>
    </location>
</feature>
<evidence type="ECO:0000256" key="4">
    <source>
        <dbReference type="ARBA" id="ARBA00023004"/>
    </source>
</evidence>
<dbReference type="PANTHER" id="PTHR21266">
    <property type="entry name" value="IRON-SULFUR DOMAIN CONTAINING PROTEIN"/>
    <property type="match status" value="1"/>
</dbReference>
<organism evidence="7 8">
    <name type="scientific">Bradyrhizobium erythrophlei</name>
    <dbReference type="NCBI Taxonomy" id="1437360"/>
    <lineage>
        <taxon>Bacteria</taxon>
        <taxon>Pseudomonadati</taxon>
        <taxon>Pseudomonadota</taxon>
        <taxon>Alphaproteobacteria</taxon>
        <taxon>Hyphomicrobiales</taxon>
        <taxon>Nitrobacteraceae</taxon>
        <taxon>Bradyrhizobium</taxon>
    </lineage>
</organism>
<dbReference type="SUPFAM" id="SSF50022">
    <property type="entry name" value="ISP domain"/>
    <property type="match status" value="1"/>
</dbReference>
<dbReference type="InterPro" id="IPR017941">
    <property type="entry name" value="Rieske_2Fe-2S"/>
</dbReference>
<keyword evidence="2" id="KW-0479">Metal-binding</keyword>
<evidence type="ECO:0000256" key="2">
    <source>
        <dbReference type="ARBA" id="ARBA00022723"/>
    </source>
</evidence>
<keyword evidence="3" id="KW-0560">Oxidoreductase</keyword>
<dbReference type="PANTHER" id="PTHR21266:SF60">
    <property type="entry name" value="3-KETOSTEROID-9-ALPHA-MONOOXYGENASE, OXYGENASE COMPONENT"/>
    <property type="match status" value="1"/>
</dbReference>
<name>A0A1M7UE42_9BRAD</name>
<dbReference type="Pfam" id="PF00355">
    <property type="entry name" value="Rieske"/>
    <property type="match status" value="1"/>
</dbReference>
<dbReference type="GO" id="GO:0051213">
    <property type="term" value="F:dioxygenase activity"/>
    <property type="evidence" value="ECO:0007669"/>
    <property type="project" value="UniProtKB-KW"/>
</dbReference>
<accession>A0A1M7UE42</accession>
<evidence type="ECO:0000256" key="1">
    <source>
        <dbReference type="ARBA" id="ARBA00022714"/>
    </source>
</evidence>
<dbReference type="PROSITE" id="PS51257">
    <property type="entry name" value="PROKAR_LIPOPROTEIN"/>
    <property type="match status" value="1"/>
</dbReference>
<proteinExistence type="predicted"/>
<keyword evidence="8" id="KW-1185">Reference proteome</keyword>
<dbReference type="EMBL" id="LT670849">
    <property type="protein sequence ID" value="SHN81206.1"/>
    <property type="molecule type" value="Genomic_DNA"/>
</dbReference>
<dbReference type="RefSeq" id="WP_244553025.1">
    <property type="nucleotide sequence ID" value="NZ_LT670849.1"/>
</dbReference>
<dbReference type="InterPro" id="IPR050584">
    <property type="entry name" value="Cholesterol_7-desaturase"/>
</dbReference>
<keyword evidence="4" id="KW-0408">Iron</keyword>
<sequence>MGEASDKSSPPSGWTLACALERLINQGMICTRVAGTDLILIWNDGRAVACERACPHEQADLSLGHLSQGRLVCPHHAASFGLDDGSISEGWASRRLRIYPVRVEQGYVWVQLDASA</sequence>
<evidence type="ECO:0000256" key="3">
    <source>
        <dbReference type="ARBA" id="ARBA00023002"/>
    </source>
</evidence>
<dbReference type="InterPro" id="IPR036922">
    <property type="entry name" value="Rieske_2Fe-2S_sf"/>
</dbReference>
<gene>
    <name evidence="7" type="ORF">SAMN05444170_4652</name>
</gene>
<keyword evidence="1" id="KW-0001">2Fe-2S</keyword>
<dbReference type="GO" id="GO:0046872">
    <property type="term" value="F:metal ion binding"/>
    <property type="evidence" value="ECO:0007669"/>
    <property type="project" value="UniProtKB-KW"/>
</dbReference>
<dbReference type="AlphaFoldDB" id="A0A1M7UE42"/>
<protein>
    <submittedName>
        <fullName evidence="7">3-phenylpropionate/trans-cinnamate dioxygenase ferredoxin subunit/naphthalene 1,2-dioxygenase system ferredoxin subunit</fullName>
    </submittedName>
</protein>
<evidence type="ECO:0000313" key="7">
    <source>
        <dbReference type="EMBL" id="SHN81206.1"/>
    </source>
</evidence>
<dbReference type="PROSITE" id="PS51296">
    <property type="entry name" value="RIESKE"/>
    <property type="match status" value="1"/>
</dbReference>
<dbReference type="GO" id="GO:0051537">
    <property type="term" value="F:2 iron, 2 sulfur cluster binding"/>
    <property type="evidence" value="ECO:0007669"/>
    <property type="project" value="UniProtKB-KW"/>
</dbReference>
<evidence type="ECO:0000256" key="5">
    <source>
        <dbReference type="ARBA" id="ARBA00023014"/>
    </source>
</evidence>
<keyword evidence="5" id="KW-0411">Iron-sulfur</keyword>
<dbReference type="Gene3D" id="2.102.10.10">
    <property type="entry name" value="Rieske [2Fe-2S] iron-sulphur domain"/>
    <property type="match status" value="1"/>
</dbReference>
<dbReference type="CDD" id="cd03467">
    <property type="entry name" value="Rieske"/>
    <property type="match status" value="1"/>
</dbReference>
<dbReference type="Proteomes" id="UP000184096">
    <property type="component" value="Chromosome I"/>
</dbReference>
<reference evidence="8" key="1">
    <citation type="submission" date="2016-11" db="EMBL/GenBank/DDBJ databases">
        <authorList>
            <person name="Varghese N."/>
            <person name="Submissions S."/>
        </authorList>
    </citation>
    <scope>NUCLEOTIDE SEQUENCE [LARGE SCALE GENOMIC DNA]</scope>
    <source>
        <strain evidence="8">GAS401</strain>
    </source>
</reference>
<evidence type="ECO:0000259" key="6">
    <source>
        <dbReference type="PROSITE" id="PS51296"/>
    </source>
</evidence>
<keyword evidence="7" id="KW-0223">Dioxygenase</keyword>